<protein>
    <recommendedName>
        <fullName evidence="3">CxC2-like cysteine cluster KDZ transposase-associated domain-containing protein</fullName>
    </recommendedName>
</protein>
<dbReference type="OrthoDB" id="3257613at2759"/>
<reference evidence="2" key="2">
    <citation type="submission" date="2015-01" db="EMBL/GenBank/DDBJ databases">
        <title>Evolutionary Origins and Diversification of the Mycorrhizal Mutualists.</title>
        <authorList>
            <consortium name="DOE Joint Genome Institute"/>
            <consortium name="Mycorrhizal Genomics Consortium"/>
            <person name="Kohler A."/>
            <person name="Kuo A."/>
            <person name="Nagy L.G."/>
            <person name="Floudas D."/>
            <person name="Copeland A."/>
            <person name="Barry K.W."/>
            <person name="Cichocki N."/>
            <person name="Veneault-Fourrey C."/>
            <person name="LaButti K."/>
            <person name="Lindquist E.A."/>
            <person name="Lipzen A."/>
            <person name="Lundell T."/>
            <person name="Morin E."/>
            <person name="Murat C."/>
            <person name="Riley R."/>
            <person name="Ohm R."/>
            <person name="Sun H."/>
            <person name="Tunlid A."/>
            <person name="Henrissat B."/>
            <person name="Grigoriev I.V."/>
            <person name="Hibbett D.S."/>
            <person name="Martin F."/>
        </authorList>
    </citation>
    <scope>NUCLEOTIDE SEQUENCE [LARGE SCALE GENOMIC DNA]</scope>
    <source>
        <strain evidence="2">F 1598</strain>
    </source>
</reference>
<evidence type="ECO:0000313" key="1">
    <source>
        <dbReference type="EMBL" id="KIM71729.1"/>
    </source>
</evidence>
<organism evidence="1 2">
    <name type="scientific">Piloderma croceum (strain F 1598)</name>
    <dbReference type="NCBI Taxonomy" id="765440"/>
    <lineage>
        <taxon>Eukaryota</taxon>
        <taxon>Fungi</taxon>
        <taxon>Dikarya</taxon>
        <taxon>Basidiomycota</taxon>
        <taxon>Agaricomycotina</taxon>
        <taxon>Agaricomycetes</taxon>
        <taxon>Agaricomycetidae</taxon>
        <taxon>Atheliales</taxon>
        <taxon>Atheliaceae</taxon>
        <taxon>Piloderma</taxon>
    </lineage>
</organism>
<keyword evidence="2" id="KW-1185">Reference proteome</keyword>
<proteinExistence type="predicted"/>
<reference evidence="1 2" key="1">
    <citation type="submission" date="2014-04" db="EMBL/GenBank/DDBJ databases">
        <authorList>
            <consortium name="DOE Joint Genome Institute"/>
            <person name="Kuo A."/>
            <person name="Tarkka M."/>
            <person name="Buscot F."/>
            <person name="Kohler A."/>
            <person name="Nagy L.G."/>
            <person name="Floudas D."/>
            <person name="Copeland A."/>
            <person name="Barry K.W."/>
            <person name="Cichocki N."/>
            <person name="Veneault-Fourrey C."/>
            <person name="LaButti K."/>
            <person name="Lindquist E.A."/>
            <person name="Lipzen A."/>
            <person name="Lundell T."/>
            <person name="Morin E."/>
            <person name="Murat C."/>
            <person name="Sun H."/>
            <person name="Tunlid A."/>
            <person name="Henrissat B."/>
            <person name="Grigoriev I.V."/>
            <person name="Hibbett D.S."/>
            <person name="Martin F."/>
            <person name="Nordberg H.P."/>
            <person name="Cantor M.N."/>
            <person name="Hua S.X."/>
        </authorList>
    </citation>
    <scope>NUCLEOTIDE SEQUENCE [LARGE SCALE GENOMIC DNA]</scope>
    <source>
        <strain evidence="1 2">F 1598</strain>
    </source>
</reference>
<feature type="non-terminal residue" evidence="1">
    <location>
        <position position="119"/>
    </location>
</feature>
<evidence type="ECO:0000313" key="2">
    <source>
        <dbReference type="Proteomes" id="UP000054166"/>
    </source>
</evidence>
<name>A0A0C3EUL3_PILCF</name>
<dbReference type="STRING" id="765440.A0A0C3EUL3"/>
<dbReference type="HOGENOM" id="CLU_003703_4_0_1"/>
<dbReference type="EMBL" id="KN833225">
    <property type="protein sequence ID" value="KIM71729.1"/>
    <property type="molecule type" value="Genomic_DNA"/>
</dbReference>
<accession>A0A0C3EUL3</accession>
<dbReference type="Proteomes" id="UP000054166">
    <property type="component" value="Unassembled WGS sequence"/>
</dbReference>
<evidence type="ECO:0008006" key="3">
    <source>
        <dbReference type="Google" id="ProtNLM"/>
    </source>
</evidence>
<feature type="non-terminal residue" evidence="1">
    <location>
        <position position="1"/>
    </location>
</feature>
<dbReference type="AlphaFoldDB" id="A0A0C3EUL3"/>
<gene>
    <name evidence="1" type="ORF">PILCRDRAFT_29815</name>
</gene>
<sequence length="119" mass="13468">QWRNLQVLKRAGLAHDINRARKPGNLALFCPTCPQPRINVPPKHEWLEEDKLLYRPSYVMDGNFKLEHLKMRRPEDDVALRDSGGHMTTKVLCSNHKPVNDANADQHNLDCTGLGGCAC</sequence>
<dbReference type="InParanoid" id="A0A0C3EUL3"/>